<dbReference type="RefSeq" id="WP_135295641.1">
    <property type="nucleotide sequence ID" value="NZ_CP038438.1"/>
</dbReference>
<reference evidence="1 2" key="1">
    <citation type="submission" date="2019-03" db="EMBL/GenBank/DDBJ databases">
        <title>Complete genome sequence of the plant growth promoting strain Pseudomonas fluorescens LBUM677.</title>
        <authorList>
            <person name="Novinscak A."/>
            <person name="Joly D."/>
            <person name="Filion M."/>
        </authorList>
    </citation>
    <scope>NUCLEOTIDE SEQUENCE [LARGE SCALE GENOMIC DNA]</scope>
    <source>
        <strain evidence="1 2">LBUM677</strain>
    </source>
</reference>
<gene>
    <name evidence="1" type="ORF">E4T63_12800</name>
</gene>
<name>A0AAP8YXL2_PSEFL</name>
<organism evidence="1 2">
    <name type="scientific">Pseudomonas fluorescens</name>
    <dbReference type="NCBI Taxonomy" id="294"/>
    <lineage>
        <taxon>Bacteria</taxon>
        <taxon>Pseudomonadati</taxon>
        <taxon>Pseudomonadota</taxon>
        <taxon>Gammaproteobacteria</taxon>
        <taxon>Pseudomonadales</taxon>
        <taxon>Pseudomonadaceae</taxon>
        <taxon>Pseudomonas</taxon>
    </lineage>
</organism>
<dbReference type="AlphaFoldDB" id="A0AAP8YXL2"/>
<protein>
    <submittedName>
        <fullName evidence="1">Uncharacterized protein</fullName>
    </submittedName>
</protein>
<evidence type="ECO:0000313" key="2">
    <source>
        <dbReference type="Proteomes" id="UP000295797"/>
    </source>
</evidence>
<proteinExistence type="predicted"/>
<accession>A0AAP8YXL2</accession>
<sequence>MKLINARQVWTEAQHESNASISAAAIDRAESAPVKKGARMRRHEAVFAALGEDKEERIQVVRERISISETRRTPVGRSTARAAHLAMIGKVLRAIDTLPYQVQQFGHYLYHPAMNMRHLLNAVLLITAKAALPDLTSAKRVKAQYLVTLALQSYKGEVQGAAEWGPARVAAEMDAFFGVSIDTKNWTRDWMGLWETLKEVIQEVDIQTQQPIWQVIHAEKDIEAA</sequence>
<evidence type="ECO:0000313" key="1">
    <source>
        <dbReference type="EMBL" id="QBX41416.1"/>
    </source>
</evidence>
<dbReference type="Proteomes" id="UP000295797">
    <property type="component" value="Chromosome"/>
</dbReference>
<dbReference type="EMBL" id="CP038438">
    <property type="protein sequence ID" value="QBX41416.1"/>
    <property type="molecule type" value="Genomic_DNA"/>
</dbReference>